<dbReference type="PANTHER" id="PTHR43427:SF12">
    <property type="entry name" value="CHLORIDE TRANSPORTER"/>
    <property type="match status" value="1"/>
</dbReference>
<name>A0A9D1L6L0_9FIRM</name>
<dbReference type="InterPro" id="IPR001807">
    <property type="entry name" value="ClC"/>
</dbReference>
<dbReference type="AlphaFoldDB" id="A0A9D1L6L0"/>
<accession>A0A9D1L6L0</accession>
<organism evidence="6 7">
    <name type="scientific">Candidatus Allocopromorpha excrementigallinarum</name>
    <dbReference type="NCBI Taxonomy" id="2840742"/>
    <lineage>
        <taxon>Bacteria</taxon>
        <taxon>Bacillati</taxon>
        <taxon>Bacillota</taxon>
        <taxon>Clostridia</taxon>
        <taxon>Eubacteriales</taxon>
        <taxon>Eubacteriaceae</taxon>
        <taxon>Eubacteriaceae incertae sedis</taxon>
        <taxon>Candidatus Allocopromorpha</taxon>
    </lineage>
</organism>
<dbReference type="InterPro" id="IPR014743">
    <property type="entry name" value="Cl-channel_core"/>
</dbReference>
<feature type="transmembrane region" description="Helical" evidence="5">
    <location>
        <begin position="52"/>
        <end position="70"/>
    </location>
</feature>
<dbReference type="EMBL" id="DVMP01000092">
    <property type="protein sequence ID" value="HIU25866.1"/>
    <property type="molecule type" value="Genomic_DNA"/>
</dbReference>
<feature type="transmembrane region" description="Helical" evidence="5">
    <location>
        <begin position="191"/>
        <end position="208"/>
    </location>
</feature>
<dbReference type="PRINTS" id="PR00762">
    <property type="entry name" value="CLCHANNEL"/>
</dbReference>
<dbReference type="PANTHER" id="PTHR43427">
    <property type="entry name" value="CHLORIDE CHANNEL PROTEIN CLC-E"/>
    <property type="match status" value="1"/>
</dbReference>
<feature type="transmembrane region" description="Helical" evidence="5">
    <location>
        <begin position="347"/>
        <end position="373"/>
    </location>
</feature>
<dbReference type="SUPFAM" id="SSF81340">
    <property type="entry name" value="Clc chloride channel"/>
    <property type="match status" value="1"/>
</dbReference>
<feature type="transmembrane region" description="Helical" evidence="5">
    <location>
        <begin position="234"/>
        <end position="256"/>
    </location>
</feature>
<sequence>MNKAVKVIIFGLFSAVMGAAAGAVVWLVLQLMNWGIYFIWDYLPEALGTGRSLVYNTAVCLTGGLLTGLWQRRYGILPDDLETVMGRIKKEGKYPYDRLHIIAVAALLPLIFGGALGPEAGLSGLIAGLCCLISDRLKQKGDEAAALAETGIAATLGVIFNSPLFGIIDNLEPDGREEKYRKKLADKKTRIFLYVMGVAGGMAAMSLMKRITGSEGGLPRFDAGHETGFDQWKWLPVFLAAGILMGLFSMAVGKITEKTGERIREHRIISCMTAGLILGVTGFFLPLSMFSGEHDMGLLIEGWRDYSAAILILSAIGKIFLVNLCIDLGWRGGSIFPVIFSGTAMGFAAAMITGADGAFAVAVTAAALCGYTMRKPATVIAVLLLCFPVTYILPLAAAAIAASKVPVPKPLKKHH</sequence>
<keyword evidence="3 5" id="KW-1133">Transmembrane helix</keyword>
<feature type="transmembrane region" description="Helical" evidence="5">
    <location>
        <begin position="152"/>
        <end position="171"/>
    </location>
</feature>
<evidence type="ECO:0000313" key="6">
    <source>
        <dbReference type="EMBL" id="HIU25866.1"/>
    </source>
</evidence>
<dbReference type="InterPro" id="IPR050368">
    <property type="entry name" value="ClC-type_chloride_channel"/>
</dbReference>
<feature type="transmembrane region" description="Helical" evidence="5">
    <location>
        <begin position="99"/>
        <end position="117"/>
    </location>
</feature>
<feature type="transmembrane region" description="Helical" evidence="5">
    <location>
        <begin position="306"/>
        <end position="326"/>
    </location>
</feature>
<dbReference type="GO" id="GO:0015108">
    <property type="term" value="F:chloride transmembrane transporter activity"/>
    <property type="evidence" value="ECO:0007669"/>
    <property type="project" value="InterPro"/>
</dbReference>
<comment type="caution">
    <text evidence="6">The sequence shown here is derived from an EMBL/GenBank/DDBJ whole genome shotgun (WGS) entry which is preliminary data.</text>
</comment>
<dbReference type="CDD" id="cd00400">
    <property type="entry name" value="Voltage_gated_ClC"/>
    <property type="match status" value="1"/>
</dbReference>
<evidence type="ECO:0000256" key="4">
    <source>
        <dbReference type="ARBA" id="ARBA00023136"/>
    </source>
</evidence>
<evidence type="ECO:0000313" key="7">
    <source>
        <dbReference type="Proteomes" id="UP000824090"/>
    </source>
</evidence>
<comment type="subcellular location">
    <subcellularLocation>
        <location evidence="1">Membrane</location>
        <topology evidence="1">Multi-pass membrane protein</topology>
    </subcellularLocation>
</comment>
<dbReference type="Gene3D" id="1.10.3080.10">
    <property type="entry name" value="Clc chloride channel"/>
    <property type="match status" value="1"/>
</dbReference>
<protein>
    <submittedName>
        <fullName evidence="6">Chloride channel protein</fullName>
    </submittedName>
</protein>
<evidence type="ECO:0000256" key="5">
    <source>
        <dbReference type="SAM" id="Phobius"/>
    </source>
</evidence>
<feature type="transmembrane region" description="Helical" evidence="5">
    <location>
        <begin position="268"/>
        <end position="286"/>
    </location>
</feature>
<proteinExistence type="predicted"/>
<feature type="transmembrane region" description="Helical" evidence="5">
    <location>
        <begin position="7"/>
        <end position="32"/>
    </location>
</feature>
<feature type="transmembrane region" description="Helical" evidence="5">
    <location>
        <begin position="379"/>
        <end position="402"/>
    </location>
</feature>
<evidence type="ECO:0000256" key="2">
    <source>
        <dbReference type="ARBA" id="ARBA00022692"/>
    </source>
</evidence>
<keyword evidence="4 5" id="KW-0472">Membrane</keyword>
<evidence type="ECO:0000256" key="3">
    <source>
        <dbReference type="ARBA" id="ARBA00022989"/>
    </source>
</evidence>
<keyword evidence="2 5" id="KW-0812">Transmembrane</keyword>
<gene>
    <name evidence="6" type="ORF">IAC50_05160</name>
</gene>
<dbReference type="Pfam" id="PF00654">
    <property type="entry name" value="Voltage_CLC"/>
    <property type="match status" value="1"/>
</dbReference>
<reference evidence="6" key="2">
    <citation type="journal article" date="2021" name="PeerJ">
        <title>Extensive microbial diversity within the chicken gut microbiome revealed by metagenomics and culture.</title>
        <authorList>
            <person name="Gilroy R."/>
            <person name="Ravi A."/>
            <person name="Getino M."/>
            <person name="Pursley I."/>
            <person name="Horton D.L."/>
            <person name="Alikhan N.F."/>
            <person name="Baker D."/>
            <person name="Gharbi K."/>
            <person name="Hall N."/>
            <person name="Watson M."/>
            <person name="Adriaenssens E.M."/>
            <person name="Foster-Nyarko E."/>
            <person name="Jarju S."/>
            <person name="Secka A."/>
            <person name="Antonio M."/>
            <person name="Oren A."/>
            <person name="Chaudhuri R.R."/>
            <person name="La Ragione R."/>
            <person name="Hildebrand F."/>
            <person name="Pallen M.J."/>
        </authorList>
    </citation>
    <scope>NUCLEOTIDE SEQUENCE</scope>
    <source>
        <strain evidence="6">ChiHcec3-6078</strain>
    </source>
</reference>
<dbReference type="Proteomes" id="UP000824090">
    <property type="component" value="Unassembled WGS sequence"/>
</dbReference>
<dbReference type="GO" id="GO:0016020">
    <property type="term" value="C:membrane"/>
    <property type="evidence" value="ECO:0007669"/>
    <property type="project" value="UniProtKB-SubCell"/>
</dbReference>
<evidence type="ECO:0000256" key="1">
    <source>
        <dbReference type="ARBA" id="ARBA00004141"/>
    </source>
</evidence>
<reference evidence="6" key="1">
    <citation type="submission" date="2020-10" db="EMBL/GenBank/DDBJ databases">
        <authorList>
            <person name="Gilroy R."/>
        </authorList>
    </citation>
    <scope>NUCLEOTIDE SEQUENCE</scope>
    <source>
        <strain evidence="6">ChiHcec3-6078</strain>
    </source>
</reference>